<protein>
    <submittedName>
        <fullName evidence="2">Uncharacterized protein</fullName>
    </submittedName>
</protein>
<reference evidence="2" key="2">
    <citation type="submission" date="2020-05" db="UniProtKB">
        <authorList>
            <consortium name="EnsemblMetazoa"/>
        </authorList>
    </citation>
    <scope>IDENTIFICATION</scope>
    <source>
        <strain evidence="2">A-37</strain>
    </source>
</reference>
<name>A0A182MDP2_9DIPT</name>
<proteinExistence type="predicted"/>
<evidence type="ECO:0000256" key="1">
    <source>
        <dbReference type="SAM" id="Phobius"/>
    </source>
</evidence>
<sequence>MVRSVCRMDTVLNLARDCTVGPINVLLLLKRGCNCWIDGAGLLIVRREVAILRAWTGRSGRWERCYRLPVRSLYLRFGPIATFICNEASDDYRAIRLHITVRTTDGTVVKLFLIAELYVAALWILDFISKRRKLSSSCRLSALGQTDLPATFG</sequence>
<keyword evidence="1" id="KW-0472">Membrane</keyword>
<dbReference type="Proteomes" id="UP000075883">
    <property type="component" value="Unassembled WGS sequence"/>
</dbReference>
<evidence type="ECO:0000313" key="2">
    <source>
        <dbReference type="EnsemblMetazoa" id="ACUA015731-PA"/>
    </source>
</evidence>
<dbReference type="EnsemblMetazoa" id="ACUA015731-RA">
    <property type="protein sequence ID" value="ACUA015731-PA"/>
    <property type="gene ID" value="ACUA015731"/>
</dbReference>
<dbReference type="EMBL" id="AXCM01006636">
    <property type="status" value="NOT_ANNOTATED_CDS"/>
    <property type="molecule type" value="Genomic_DNA"/>
</dbReference>
<dbReference type="AlphaFoldDB" id="A0A182MDP2"/>
<keyword evidence="3" id="KW-1185">Reference proteome</keyword>
<accession>A0A182MDP2</accession>
<dbReference type="VEuPathDB" id="VectorBase:ACUA015731"/>
<feature type="transmembrane region" description="Helical" evidence="1">
    <location>
        <begin position="111"/>
        <end position="129"/>
    </location>
</feature>
<organism evidence="2 3">
    <name type="scientific">Anopheles culicifacies</name>
    <dbReference type="NCBI Taxonomy" id="139723"/>
    <lineage>
        <taxon>Eukaryota</taxon>
        <taxon>Metazoa</taxon>
        <taxon>Ecdysozoa</taxon>
        <taxon>Arthropoda</taxon>
        <taxon>Hexapoda</taxon>
        <taxon>Insecta</taxon>
        <taxon>Pterygota</taxon>
        <taxon>Neoptera</taxon>
        <taxon>Endopterygota</taxon>
        <taxon>Diptera</taxon>
        <taxon>Nematocera</taxon>
        <taxon>Culicoidea</taxon>
        <taxon>Culicidae</taxon>
        <taxon>Anophelinae</taxon>
        <taxon>Anopheles</taxon>
        <taxon>culicifacies species complex</taxon>
    </lineage>
</organism>
<keyword evidence="1" id="KW-0812">Transmembrane</keyword>
<evidence type="ECO:0000313" key="3">
    <source>
        <dbReference type="Proteomes" id="UP000075883"/>
    </source>
</evidence>
<reference evidence="3" key="1">
    <citation type="submission" date="2013-09" db="EMBL/GenBank/DDBJ databases">
        <title>The Genome Sequence of Anopheles culicifacies species A.</title>
        <authorList>
            <consortium name="The Broad Institute Genomics Platform"/>
            <person name="Neafsey D.E."/>
            <person name="Besansky N."/>
            <person name="Howell P."/>
            <person name="Walton C."/>
            <person name="Young S.K."/>
            <person name="Zeng Q."/>
            <person name="Gargeya S."/>
            <person name="Fitzgerald M."/>
            <person name="Haas B."/>
            <person name="Abouelleil A."/>
            <person name="Allen A.W."/>
            <person name="Alvarado L."/>
            <person name="Arachchi H.M."/>
            <person name="Berlin A.M."/>
            <person name="Chapman S.B."/>
            <person name="Gainer-Dewar J."/>
            <person name="Goldberg J."/>
            <person name="Griggs A."/>
            <person name="Gujja S."/>
            <person name="Hansen M."/>
            <person name="Howarth C."/>
            <person name="Imamovic A."/>
            <person name="Ireland A."/>
            <person name="Larimer J."/>
            <person name="McCowan C."/>
            <person name="Murphy C."/>
            <person name="Pearson M."/>
            <person name="Poon T.W."/>
            <person name="Priest M."/>
            <person name="Roberts A."/>
            <person name="Saif S."/>
            <person name="Shea T."/>
            <person name="Sisk P."/>
            <person name="Sykes S."/>
            <person name="Wortman J."/>
            <person name="Nusbaum C."/>
            <person name="Birren B."/>
        </authorList>
    </citation>
    <scope>NUCLEOTIDE SEQUENCE [LARGE SCALE GENOMIC DNA]</scope>
    <source>
        <strain evidence="3">A-37</strain>
    </source>
</reference>
<keyword evidence="1" id="KW-1133">Transmembrane helix</keyword>